<evidence type="ECO:0000313" key="1">
    <source>
        <dbReference type="EMBL" id="CAG8432733.1"/>
    </source>
</evidence>
<dbReference type="Proteomes" id="UP000789706">
    <property type="component" value="Unassembled WGS sequence"/>
</dbReference>
<dbReference type="PANTHER" id="PTHR33973">
    <property type="entry name" value="OS07G0153300 PROTEIN"/>
    <property type="match status" value="1"/>
</dbReference>
<protein>
    <submittedName>
        <fullName evidence="1">7060_t:CDS:1</fullName>
    </submittedName>
</protein>
<comment type="caution">
    <text evidence="1">The sequence shown here is derived from an EMBL/GenBank/DDBJ whole genome shotgun (WGS) entry which is preliminary data.</text>
</comment>
<dbReference type="Pfam" id="PF07103">
    <property type="entry name" value="DUF1365"/>
    <property type="match status" value="1"/>
</dbReference>
<organism evidence="1 2">
    <name type="scientific">Diversispora eburnea</name>
    <dbReference type="NCBI Taxonomy" id="1213867"/>
    <lineage>
        <taxon>Eukaryota</taxon>
        <taxon>Fungi</taxon>
        <taxon>Fungi incertae sedis</taxon>
        <taxon>Mucoromycota</taxon>
        <taxon>Glomeromycotina</taxon>
        <taxon>Glomeromycetes</taxon>
        <taxon>Diversisporales</taxon>
        <taxon>Diversisporaceae</taxon>
        <taxon>Diversispora</taxon>
    </lineage>
</organism>
<proteinExistence type="predicted"/>
<dbReference type="PANTHER" id="PTHR33973:SF4">
    <property type="entry name" value="OS07G0153300 PROTEIN"/>
    <property type="match status" value="1"/>
</dbReference>
<reference evidence="1" key="1">
    <citation type="submission" date="2021-06" db="EMBL/GenBank/DDBJ databases">
        <authorList>
            <person name="Kallberg Y."/>
            <person name="Tangrot J."/>
            <person name="Rosling A."/>
        </authorList>
    </citation>
    <scope>NUCLEOTIDE SEQUENCE</scope>
    <source>
        <strain evidence="1">AZ414A</strain>
    </source>
</reference>
<dbReference type="InterPro" id="IPR010775">
    <property type="entry name" value="DUF1365"/>
</dbReference>
<accession>A0A9N8YJH1</accession>
<evidence type="ECO:0000313" key="2">
    <source>
        <dbReference type="Proteomes" id="UP000789706"/>
    </source>
</evidence>
<dbReference type="OrthoDB" id="2373613at2759"/>
<name>A0A9N8YJH1_9GLOM</name>
<gene>
    <name evidence="1" type="ORF">DEBURN_LOCUS61</name>
</gene>
<dbReference type="AlphaFoldDB" id="A0A9N8YJH1"/>
<sequence length="608" mass="71704">MSYTYHENMISLYITLPFPPPSLADSLTFSQNDSKKIIQLYSLYRNILLFFKNIIFPINVIYKDTRTTTTTTNHQRIYFCKIYHARFFPVRNLFEFSLLYFGIDLDLLEKNKDSNGFLLGYNSETLFNINDNDYLGRINLQDNDDKTSIKDKLLWHIEKHDISTKRLKRIELVTMPKILNYAFDPRAFHISTPTSNNRKGIYGAYCKDPASGCFDIRLVNIIYAILTYPLDIFLTMPRILKEIFKLHYSKKLGIYHEPISIEGTVVKLEPTYLELYAQEVIIKYFTNLISQINESLYITINFSNFNQSTIKLQSNPNEIFSPFFHNSKHLILNLYDYSFFTNLLINQNIYRALIVGYFEKAWDSMIRRRYWSKILKNEESGLNAKLEFDKILHQQWPSKGVDENFISSVMQNDVCYDLRIDGEIKSHEKVAIAVRELLAKNEEDNKIVALFGYAHLYLFTIPSNNSIRHLSSLISDKLHLFPFPPPNIWERLKYIWMIFSMTITYQIDSKFWQMTTEFGDGINGNPFLEEKLLWEGIIDILKNGNKDGKLFMNVLEHLQLATAEPSIPKLPIVFTSRRNSNIKSDKQQRLWYFMKCYRKAILFRNDFD</sequence>
<keyword evidence="2" id="KW-1185">Reference proteome</keyword>
<dbReference type="EMBL" id="CAJVPK010000002">
    <property type="protein sequence ID" value="CAG8432733.1"/>
    <property type="molecule type" value="Genomic_DNA"/>
</dbReference>